<dbReference type="EMBL" id="CAJPDS010000190">
    <property type="protein sequence ID" value="CAF9941375.1"/>
    <property type="molecule type" value="Genomic_DNA"/>
</dbReference>
<feature type="region of interest" description="Disordered" evidence="1">
    <location>
        <begin position="144"/>
        <end position="170"/>
    </location>
</feature>
<feature type="region of interest" description="Disordered" evidence="1">
    <location>
        <begin position="445"/>
        <end position="471"/>
    </location>
</feature>
<evidence type="ECO:0000259" key="2">
    <source>
        <dbReference type="Pfam" id="PF25545"/>
    </source>
</evidence>
<feature type="region of interest" description="Disordered" evidence="1">
    <location>
        <begin position="18"/>
        <end position="86"/>
    </location>
</feature>
<dbReference type="InterPro" id="IPR057684">
    <property type="entry name" value="DUF7924"/>
</dbReference>
<keyword evidence="4" id="KW-1185">Reference proteome</keyword>
<evidence type="ECO:0000313" key="4">
    <source>
        <dbReference type="Proteomes" id="UP000664521"/>
    </source>
</evidence>
<dbReference type="Pfam" id="PF25545">
    <property type="entry name" value="DUF7924"/>
    <property type="match status" value="1"/>
</dbReference>
<evidence type="ECO:0000313" key="3">
    <source>
        <dbReference type="EMBL" id="CAF9941375.1"/>
    </source>
</evidence>
<protein>
    <recommendedName>
        <fullName evidence="2">DUF7924 domain-containing protein</fullName>
    </recommendedName>
</protein>
<sequence length="471" mass="52283">MSLHVECSEPQRSFKRAFALSDDASNSVNPRPTKRYQHLPPTPPTPSLSLKKFSQSSRPEAVLSSPPGDSRLPRKPALVDLDPASCPVPEKSRLDYWLEDLPNSPPTRASSCPPDLEHSIPPEILDIGEGQPLSFDILQEISQSQRPKLEAGSLGSGRSSRPPTSHADYRRTLRKNGICIDHTGAEIPPELRSFLDLHILQERSSKVSPESITEAVNTAIQIADSPEGNVYDLQDTAMLPIKRSKVGRGGNTPWFPDGLPRNDVYGIPLAAPKADIHLGYPIDHNSGWTDKEDAVIDHVAARRLTKPAKGNCFPFFTLELKSEAMGGNLWQAENQAAGSGASCVNATRWVFREAYPSRDQSVMKSIAFSACVTQRLAIFYVHFYSAEKSQHYMSWIATCETMRHVQKSNHLVENILEHCLGARQTNIRTALGQLYPFPSHWKNSRPASVMDSQNPSADYKDETSNKTRRTE</sequence>
<proteinExistence type="predicted"/>
<dbReference type="OrthoDB" id="5426775at2759"/>
<feature type="compositionally biased region" description="Low complexity" evidence="1">
    <location>
        <begin position="152"/>
        <end position="165"/>
    </location>
</feature>
<dbReference type="PANTHER" id="PTHR42470">
    <property type="entry name" value="VAST DOMAIN-CONTAINING PROTEIN"/>
    <property type="match status" value="1"/>
</dbReference>
<comment type="caution">
    <text evidence="3">The sequence shown here is derived from an EMBL/GenBank/DDBJ whole genome shotgun (WGS) entry which is preliminary data.</text>
</comment>
<feature type="domain" description="DUF7924" evidence="2">
    <location>
        <begin position="262"/>
        <end position="431"/>
    </location>
</feature>
<organism evidence="3 4">
    <name type="scientific">Heterodermia speciosa</name>
    <dbReference type="NCBI Taxonomy" id="116794"/>
    <lineage>
        <taxon>Eukaryota</taxon>
        <taxon>Fungi</taxon>
        <taxon>Dikarya</taxon>
        <taxon>Ascomycota</taxon>
        <taxon>Pezizomycotina</taxon>
        <taxon>Lecanoromycetes</taxon>
        <taxon>OSLEUM clade</taxon>
        <taxon>Lecanoromycetidae</taxon>
        <taxon>Caliciales</taxon>
        <taxon>Physciaceae</taxon>
        <taxon>Heterodermia</taxon>
    </lineage>
</organism>
<accession>A0A8H3PJ04</accession>
<evidence type="ECO:0000256" key="1">
    <source>
        <dbReference type="SAM" id="MobiDB-lite"/>
    </source>
</evidence>
<dbReference type="PANTHER" id="PTHR42470:SF1">
    <property type="entry name" value="VAST DOMAIN-CONTAINING PROTEIN"/>
    <property type="match status" value="1"/>
</dbReference>
<dbReference type="AlphaFoldDB" id="A0A8H3PJ04"/>
<dbReference type="Proteomes" id="UP000664521">
    <property type="component" value="Unassembled WGS sequence"/>
</dbReference>
<feature type="compositionally biased region" description="Basic and acidic residues" evidence="1">
    <location>
        <begin position="458"/>
        <end position="471"/>
    </location>
</feature>
<gene>
    <name evidence="3" type="ORF">HETSPECPRED_003219</name>
</gene>
<name>A0A8H3PJ04_9LECA</name>
<reference evidence="3" key="1">
    <citation type="submission" date="2021-03" db="EMBL/GenBank/DDBJ databases">
        <authorList>
            <person name="Tagirdzhanova G."/>
        </authorList>
    </citation>
    <scope>NUCLEOTIDE SEQUENCE</scope>
</reference>